<dbReference type="EMBL" id="LQOW01000008">
    <property type="protein sequence ID" value="ORV62607.1"/>
    <property type="molecule type" value="Genomic_DNA"/>
</dbReference>
<reference evidence="4 5" key="1">
    <citation type="submission" date="2016-01" db="EMBL/GenBank/DDBJ databases">
        <title>The new phylogeny of the genus Mycobacterium.</title>
        <authorList>
            <person name="Tarcisio F."/>
            <person name="Conor M."/>
            <person name="Antonella G."/>
            <person name="Elisabetta G."/>
            <person name="Giulia F.S."/>
            <person name="Sara T."/>
            <person name="Anna F."/>
            <person name="Clotilde B."/>
            <person name="Roberto B."/>
            <person name="Veronica D.S."/>
            <person name="Fabio R."/>
            <person name="Monica P."/>
            <person name="Olivier J."/>
            <person name="Enrico T."/>
            <person name="Nicola S."/>
        </authorList>
    </citation>
    <scope>NUCLEOTIDE SEQUENCE [LARGE SCALE GENOMIC DNA]</scope>
    <source>
        <strain evidence="4 5">DSM 45731</strain>
    </source>
</reference>
<sequence length="313" mass="33202">MPTTARWKVHFASGDSRCAAWYYLGNNGACVIMAAGLAVTKEPGTDRLAQRLHDAGYSVLAFDYRHLGESGGQPRQLVRIGEQLADWEAAISFVATLPGVDPDRLAIWGFSVSGGHVFAVAARNPQLGAAIAHSPLADGLHAMRNALRHTTAFALARLVARAVADGLGGLLGRAPLLIPLAGERGTVASLTTPDSLNGARALNPDNQYPQWQQNVAARSAIRVGLYRPGRLAGRIRCPLLVIAYNRDGVAPPGPAINAARKAARGQLACLPGGHYEAFLDGQEQAATVLVSFLDDRLLQRGGAERAPMVTTRR</sequence>
<proteinExistence type="inferred from homology"/>
<accession>A0A1X1V0Q2</accession>
<comment type="similarity">
    <text evidence="1">Belongs to the AB hydrolase superfamily.</text>
</comment>
<keyword evidence="2 4" id="KW-0378">Hydrolase</keyword>
<name>A0A1X1V0Q2_9MYCO</name>
<dbReference type="InterPro" id="IPR022742">
    <property type="entry name" value="Hydrolase_4"/>
</dbReference>
<dbReference type="RefSeq" id="WP_085195322.1">
    <property type="nucleotide sequence ID" value="NZ_JACKVI010000005.1"/>
</dbReference>
<dbReference type="SUPFAM" id="SSF53474">
    <property type="entry name" value="alpha/beta-Hydrolases"/>
    <property type="match status" value="1"/>
</dbReference>
<evidence type="ECO:0000259" key="3">
    <source>
        <dbReference type="Pfam" id="PF12146"/>
    </source>
</evidence>
<dbReference type="PANTHER" id="PTHR22946:SF9">
    <property type="entry name" value="POLYKETIDE TRANSFERASE AF380"/>
    <property type="match status" value="1"/>
</dbReference>
<dbReference type="InterPro" id="IPR029058">
    <property type="entry name" value="AB_hydrolase_fold"/>
</dbReference>
<protein>
    <submittedName>
        <fullName evidence="4">Alpha/beta hydrolase</fullName>
    </submittedName>
</protein>
<dbReference type="Gene3D" id="3.40.50.1820">
    <property type="entry name" value="alpha/beta hydrolase"/>
    <property type="match status" value="1"/>
</dbReference>
<dbReference type="InterPro" id="IPR050261">
    <property type="entry name" value="FrsA_esterase"/>
</dbReference>
<evidence type="ECO:0000313" key="4">
    <source>
        <dbReference type="EMBL" id="ORV62607.1"/>
    </source>
</evidence>
<dbReference type="Pfam" id="PF12146">
    <property type="entry name" value="Hydrolase_4"/>
    <property type="match status" value="1"/>
</dbReference>
<organism evidence="4 5">
    <name type="scientific">Mycobacterium fragae</name>
    <dbReference type="NCBI Taxonomy" id="1260918"/>
    <lineage>
        <taxon>Bacteria</taxon>
        <taxon>Bacillati</taxon>
        <taxon>Actinomycetota</taxon>
        <taxon>Actinomycetes</taxon>
        <taxon>Mycobacteriales</taxon>
        <taxon>Mycobacteriaceae</taxon>
        <taxon>Mycobacterium</taxon>
    </lineage>
</organism>
<comment type="caution">
    <text evidence="4">The sequence shown here is derived from an EMBL/GenBank/DDBJ whole genome shotgun (WGS) entry which is preliminary data.</text>
</comment>
<dbReference type="Proteomes" id="UP000194000">
    <property type="component" value="Unassembled WGS sequence"/>
</dbReference>
<dbReference type="AlphaFoldDB" id="A0A1X1V0Q2"/>
<feature type="domain" description="Serine aminopeptidase S33" evidence="3">
    <location>
        <begin position="45"/>
        <end position="278"/>
    </location>
</feature>
<dbReference type="GO" id="GO:0052689">
    <property type="term" value="F:carboxylic ester hydrolase activity"/>
    <property type="evidence" value="ECO:0007669"/>
    <property type="project" value="UniProtKB-ARBA"/>
</dbReference>
<gene>
    <name evidence="4" type="ORF">AWC06_10165</name>
</gene>
<dbReference type="PANTHER" id="PTHR22946">
    <property type="entry name" value="DIENELACTONE HYDROLASE DOMAIN-CONTAINING PROTEIN-RELATED"/>
    <property type="match status" value="1"/>
</dbReference>
<evidence type="ECO:0000313" key="5">
    <source>
        <dbReference type="Proteomes" id="UP000194000"/>
    </source>
</evidence>
<evidence type="ECO:0000256" key="1">
    <source>
        <dbReference type="ARBA" id="ARBA00008645"/>
    </source>
</evidence>
<keyword evidence="5" id="KW-1185">Reference proteome</keyword>
<dbReference type="OrthoDB" id="5902829at2"/>
<evidence type="ECO:0000256" key="2">
    <source>
        <dbReference type="ARBA" id="ARBA00022801"/>
    </source>
</evidence>
<dbReference type="STRING" id="1260918.AWC06_10165"/>